<keyword evidence="6 8" id="KW-1133">Transmembrane helix</keyword>
<dbReference type="PANTHER" id="PTHR30489:SF0">
    <property type="entry name" value="LIPOPROTEIN-RELEASING SYSTEM TRANSMEMBRANE PROTEIN LOLE"/>
    <property type="match status" value="1"/>
</dbReference>
<dbReference type="InterPro" id="IPR051447">
    <property type="entry name" value="Lipoprotein-release_system"/>
</dbReference>
<comment type="similarity">
    <text evidence="2">Belongs to the ABC-4 integral membrane protein family. LolC/E subfamily.</text>
</comment>
<dbReference type="EMBL" id="ACJD01000003">
    <property type="protein sequence ID" value="EEH14368.1"/>
    <property type="molecule type" value="Genomic_DNA"/>
</dbReference>
<protein>
    <submittedName>
        <fullName evidence="11">Lipoprotein releasing system, transmembrane protein, LolC/E family protein</fullName>
    </submittedName>
</protein>
<dbReference type="Proteomes" id="UP000003678">
    <property type="component" value="Unassembled WGS sequence"/>
</dbReference>
<organism evidence="11 12">
    <name type="scientific">Brucella ceti str. Cudo</name>
    <dbReference type="NCBI Taxonomy" id="595497"/>
    <lineage>
        <taxon>Bacteria</taxon>
        <taxon>Pseudomonadati</taxon>
        <taxon>Pseudomonadota</taxon>
        <taxon>Alphaproteobacteria</taxon>
        <taxon>Hyphomicrobiales</taxon>
        <taxon>Brucellaceae</taxon>
        <taxon>Brucella/Ochrobactrum group</taxon>
        <taxon>Brucella</taxon>
    </lineage>
</organism>
<evidence type="ECO:0000256" key="6">
    <source>
        <dbReference type="ARBA" id="ARBA00022989"/>
    </source>
</evidence>
<sequence length="437" mass="47494">MSNAAAKSGGKATAAVKAPKSGPFSAFERMIAWRYLRARRRETFISVIAGFSFTGIMLGVATLIIVMAVMNGFRAELLMRILGINGHLIMQPIDRPLDDYADLIKRVDAIPGIKFAIPVVEGQALVQGNIGAGTGALVRGLREEDLDKLKLISSNIRQGTLKGFDHSGGVAIGTRMAENLGLSVGDTLRVISPDGDVTPFGVNPRVKAYPIVAIFEIGMSEYDSSIVMMPLSEAQLFFNQEGKVQSLEIFVDNPDKVDAMRAPVEEAAARQLSLVDWRQRNQTFFSALEVERNVMFMILTLIVLVAALNIISGLIMLVKDKGHDIAILRTMGATRGAVMRIFLMTGAAIGVTGTVAGVILGVVVCLNVERLREFFSWLSGTTLFNPELYFLSQLPAKMDPGETLSVIVMALVLSFIATIFPAWRAAKLDPVEALRYE</sequence>
<evidence type="ECO:0000259" key="10">
    <source>
        <dbReference type="Pfam" id="PF12704"/>
    </source>
</evidence>
<dbReference type="InterPro" id="IPR025857">
    <property type="entry name" value="MacB_PCD"/>
</dbReference>
<dbReference type="AlphaFoldDB" id="C0G5T4"/>
<keyword evidence="11" id="KW-0449">Lipoprotein</keyword>
<dbReference type="Pfam" id="PF12704">
    <property type="entry name" value="MacB_PCD"/>
    <property type="match status" value="1"/>
</dbReference>
<dbReference type="SUPFAM" id="SSF56266">
    <property type="entry name" value="DmpA/ArgJ-like"/>
    <property type="match status" value="1"/>
</dbReference>
<proteinExistence type="inferred from homology"/>
<keyword evidence="5 8" id="KW-0812">Transmembrane</keyword>
<evidence type="ECO:0000313" key="12">
    <source>
        <dbReference type="Proteomes" id="UP000003678"/>
    </source>
</evidence>
<accession>C0G5T4</accession>
<keyword evidence="4" id="KW-1003">Cell membrane</keyword>
<reference evidence="11 12" key="1">
    <citation type="submission" date="2009-03" db="EMBL/GenBank/DDBJ databases">
        <authorList>
            <person name="Setubal J.C."/>
            <person name="Boyle S."/>
            <person name="Crasta O.R."/>
            <person name="Gillespie J.J."/>
            <person name="Kenyon R.W."/>
            <person name="Lu J."/>
            <person name="Mane S."/>
            <person name="Nagrani S."/>
            <person name="Shallom J.M."/>
            <person name="Shallom S."/>
            <person name="Shukla M."/>
            <person name="Snyder E.E."/>
            <person name="Sobral B.W."/>
            <person name="Wattam A.R."/>
            <person name="Will R."/>
            <person name="Williams K."/>
            <person name="Yoo H."/>
            <person name="Bruce D.H."/>
            <person name="Detter C."/>
            <person name="Munk C."/>
            <person name="Brettin T.S."/>
            <person name="Ficht T."/>
        </authorList>
    </citation>
    <scope>NUCLEOTIDE SEQUENCE [LARGE SCALE GENOMIC DNA]</scope>
    <source>
        <strain evidence="11 12">Cudo</strain>
    </source>
</reference>
<evidence type="ECO:0000256" key="7">
    <source>
        <dbReference type="ARBA" id="ARBA00023136"/>
    </source>
</evidence>
<dbReference type="InterPro" id="IPR011925">
    <property type="entry name" value="LolCE_TM"/>
</dbReference>
<dbReference type="InterPro" id="IPR016117">
    <property type="entry name" value="ArgJ-like_dom_sf"/>
</dbReference>
<evidence type="ECO:0000256" key="4">
    <source>
        <dbReference type="ARBA" id="ARBA00022475"/>
    </source>
</evidence>
<evidence type="ECO:0000256" key="8">
    <source>
        <dbReference type="SAM" id="Phobius"/>
    </source>
</evidence>
<dbReference type="Pfam" id="PF02687">
    <property type="entry name" value="FtsX"/>
    <property type="match status" value="1"/>
</dbReference>
<dbReference type="NCBIfam" id="TIGR02212">
    <property type="entry name" value="lolCE"/>
    <property type="match status" value="1"/>
</dbReference>
<feature type="transmembrane region" description="Helical" evidence="8">
    <location>
        <begin position="294"/>
        <end position="318"/>
    </location>
</feature>
<dbReference type="InterPro" id="IPR003838">
    <property type="entry name" value="ABC3_permease_C"/>
</dbReference>
<evidence type="ECO:0000259" key="9">
    <source>
        <dbReference type="Pfam" id="PF02687"/>
    </source>
</evidence>
<comment type="caution">
    <text evidence="11">The sequence shown here is derived from an EMBL/GenBank/DDBJ whole genome shotgun (WGS) entry which is preliminary data.</text>
</comment>
<feature type="transmembrane region" description="Helical" evidence="8">
    <location>
        <begin position="403"/>
        <end position="423"/>
    </location>
</feature>
<dbReference type="GO" id="GO:0042953">
    <property type="term" value="P:lipoprotein transport"/>
    <property type="evidence" value="ECO:0007669"/>
    <property type="project" value="InterPro"/>
</dbReference>
<keyword evidence="7 8" id="KW-0472">Membrane</keyword>
<keyword evidence="3" id="KW-0813">Transport</keyword>
<dbReference type="GO" id="GO:0098797">
    <property type="term" value="C:plasma membrane protein complex"/>
    <property type="evidence" value="ECO:0007669"/>
    <property type="project" value="TreeGrafter"/>
</dbReference>
<evidence type="ECO:0000256" key="5">
    <source>
        <dbReference type="ARBA" id="ARBA00022692"/>
    </source>
</evidence>
<evidence type="ECO:0000313" key="11">
    <source>
        <dbReference type="EMBL" id="EEH14368.1"/>
    </source>
</evidence>
<name>C0G5T4_9HYPH</name>
<evidence type="ECO:0000256" key="2">
    <source>
        <dbReference type="ARBA" id="ARBA00005236"/>
    </source>
</evidence>
<dbReference type="PANTHER" id="PTHR30489">
    <property type="entry name" value="LIPOPROTEIN-RELEASING SYSTEM TRANSMEMBRANE PROTEIN LOLE"/>
    <property type="match status" value="1"/>
</dbReference>
<evidence type="ECO:0000256" key="3">
    <source>
        <dbReference type="ARBA" id="ARBA00022448"/>
    </source>
</evidence>
<feature type="transmembrane region" description="Helical" evidence="8">
    <location>
        <begin position="374"/>
        <end position="391"/>
    </location>
</feature>
<feature type="transmembrane region" description="Helical" evidence="8">
    <location>
        <begin position="338"/>
        <end position="362"/>
    </location>
</feature>
<gene>
    <name evidence="11" type="ORF">BCETI_3000100</name>
</gene>
<comment type="subcellular location">
    <subcellularLocation>
        <location evidence="1">Cell membrane</location>
        <topology evidence="1">Multi-pass membrane protein</topology>
    </subcellularLocation>
</comment>
<dbReference type="GO" id="GO:0044874">
    <property type="term" value="P:lipoprotein localization to outer membrane"/>
    <property type="evidence" value="ECO:0007669"/>
    <property type="project" value="TreeGrafter"/>
</dbReference>
<feature type="domain" description="ABC3 transporter permease C-terminal" evidence="9">
    <location>
        <begin position="297"/>
        <end position="430"/>
    </location>
</feature>
<feature type="domain" description="MacB-like periplasmic core" evidence="10">
    <location>
        <begin position="54"/>
        <end position="265"/>
    </location>
</feature>
<feature type="transmembrane region" description="Helical" evidence="8">
    <location>
        <begin position="44"/>
        <end position="70"/>
    </location>
</feature>
<evidence type="ECO:0000256" key="1">
    <source>
        <dbReference type="ARBA" id="ARBA00004651"/>
    </source>
</evidence>